<sequence length="379" mass="42617">MASGVLSFSSSIPVTKSEYWRVERRYFIALNVEFHGTSVTSSSLLQFIYLQGPISRIQPRIFRIEIRAKNGMYIHSIQPLFFSCNPDGRWRGIERVRGHILYSSAQFGVGVEQVQFALTSLGNFRFQCSPGAQHPSRGYCFVNYGTYAGLSIPIHSYLQDRNALNTSEASHGVPLSRKLERTGEGWARDETSGGRMDLDASRGRVKRSTRNGIRLIYRSAHNRIGGARLNSKLALFHWLIQSQCLKFKPVATLQGYRPGASAAHRLRLPLDLPFQIPPDLSLGVGVQPWSIHHGTTAESTCSARCLGGDHDSAPREKPAHVAPEVHRKPFFHFDSVLTMLQDGVTLSQATMYPHDNMYVWLEDHKMVLGDRNMEMGKIF</sequence>
<evidence type="ECO:0000313" key="2">
    <source>
        <dbReference type="EMBL" id="KAJ7678401.1"/>
    </source>
</evidence>
<dbReference type="Proteomes" id="UP001221757">
    <property type="component" value="Unassembled WGS sequence"/>
</dbReference>
<dbReference type="EMBL" id="JARKIE010000135">
    <property type="protein sequence ID" value="KAJ7678401.1"/>
    <property type="molecule type" value="Genomic_DNA"/>
</dbReference>
<gene>
    <name evidence="2" type="ORF">B0H17DRAFT_1236042</name>
</gene>
<keyword evidence="3" id="KW-1185">Reference proteome</keyword>
<evidence type="ECO:0000313" key="3">
    <source>
        <dbReference type="Proteomes" id="UP001221757"/>
    </source>
</evidence>
<proteinExistence type="predicted"/>
<protein>
    <submittedName>
        <fullName evidence="2">Uncharacterized protein</fullName>
    </submittedName>
</protein>
<evidence type="ECO:0000256" key="1">
    <source>
        <dbReference type="SAM" id="MobiDB-lite"/>
    </source>
</evidence>
<organism evidence="2 3">
    <name type="scientific">Mycena rosella</name>
    <name type="common">Pink bonnet</name>
    <name type="synonym">Agaricus rosellus</name>
    <dbReference type="NCBI Taxonomy" id="1033263"/>
    <lineage>
        <taxon>Eukaryota</taxon>
        <taxon>Fungi</taxon>
        <taxon>Dikarya</taxon>
        <taxon>Basidiomycota</taxon>
        <taxon>Agaricomycotina</taxon>
        <taxon>Agaricomycetes</taxon>
        <taxon>Agaricomycetidae</taxon>
        <taxon>Agaricales</taxon>
        <taxon>Marasmiineae</taxon>
        <taxon>Mycenaceae</taxon>
        <taxon>Mycena</taxon>
    </lineage>
</organism>
<name>A0AAD7D467_MYCRO</name>
<dbReference type="AlphaFoldDB" id="A0AAD7D467"/>
<reference evidence="2" key="1">
    <citation type="submission" date="2023-03" db="EMBL/GenBank/DDBJ databases">
        <title>Massive genome expansion in bonnet fungi (Mycena s.s.) driven by repeated elements and novel gene families across ecological guilds.</title>
        <authorList>
            <consortium name="Lawrence Berkeley National Laboratory"/>
            <person name="Harder C.B."/>
            <person name="Miyauchi S."/>
            <person name="Viragh M."/>
            <person name="Kuo A."/>
            <person name="Thoen E."/>
            <person name="Andreopoulos B."/>
            <person name="Lu D."/>
            <person name="Skrede I."/>
            <person name="Drula E."/>
            <person name="Henrissat B."/>
            <person name="Morin E."/>
            <person name="Kohler A."/>
            <person name="Barry K."/>
            <person name="LaButti K."/>
            <person name="Morin E."/>
            <person name="Salamov A."/>
            <person name="Lipzen A."/>
            <person name="Mereny Z."/>
            <person name="Hegedus B."/>
            <person name="Baldrian P."/>
            <person name="Stursova M."/>
            <person name="Weitz H."/>
            <person name="Taylor A."/>
            <person name="Grigoriev I.V."/>
            <person name="Nagy L.G."/>
            <person name="Martin F."/>
            <person name="Kauserud H."/>
        </authorList>
    </citation>
    <scope>NUCLEOTIDE SEQUENCE</scope>
    <source>
        <strain evidence="2">CBHHK067</strain>
    </source>
</reference>
<feature type="compositionally biased region" description="Basic and acidic residues" evidence="1">
    <location>
        <begin position="180"/>
        <end position="202"/>
    </location>
</feature>
<feature type="region of interest" description="Disordered" evidence="1">
    <location>
        <begin position="180"/>
        <end position="203"/>
    </location>
</feature>
<accession>A0AAD7D467</accession>
<comment type="caution">
    <text evidence="2">The sequence shown here is derived from an EMBL/GenBank/DDBJ whole genome shotgun (WGS) entry which is preliminary data.</text>
</comment>